<feature type="compositionally biased region" description="Acidic residues" evidence="1">
    <location>
        <begin position="246"/>
        <end position="260"/>
    </location>
</feature>
<dbReference type="AlphaFoldDB" id="A0A8B8A2X7"/>
<protein>
    <submittedName>
        <fullName evidence="3 4">Uncharacterized protein LOC110989864 isoform X1</fullName>
    </submittedName>
</protein>
<dbReference type="OrthoDB" id="10599045at2759"/>
<feature type="compositionally biased region" description="Acidic residues" evidence="1">
    <location>
        <begin position="188"/>
        <end position="202"/>
    </location>
</feature>
<evidence type="ECO:0000313" key="4">
    <source>
        <dbReference type="RefSeq" id="XP_022110237.1"/>
    </source>
</evidence>
<evidence type="ECO:0000256" key="1">
    <source>
        <dbReference type="SAM" id="MobiDB-lite"/>
    </source>
</evidence>
<dbReference type="Proteomes" id="UP000694845">
    <property type="component" value="Unplaced"/>
</dbReference>
<dbReference type="RefSeq" id="XP_022110236.1">
    <property type="nucleotide sequence ID" value="XM_022254544.1"/>
</dbReference>
<evidence type="ECO:0000313" key="3">
    <source>
        <dbReference type="RefSeq" id="XP_022110236.1"/>
    </source>
</evidence>
<organism evidence="2 3">
    <name type="scientific">Acanthaster planci</name>
    <name type="common">Crown-of-thorns starfish</name>
    <dbReference type="NCBI Taxonomy" id="133434"/>
    <lineage>
        <taxon>Eukaryota</taxon>
        <taxon>Metazoa</taxon>
        <taxon>Echinodermata</taxon>
        <taxon>Eleutherozoa</taxon>
        <taxon>Asterozoa</taxon>
        <taxon>Asteroidea</taxon>
        <taxon>Valvatacea</taxon>
        <taxon>Valvatida</taxon>
        <taxon>Acanthasteridae</taxon>
        <taxon>Acanthaster</taxon>
    </lineage>
</organism>
<feature type="compositionally biased region" description="Basic and acidic residues" evidence="1">
    <location>
        <begin position="91"/>
        <end position="102"/>
    </location>
</feature>
<sequence>MSSPQTVQSLQTSRVPLSSIDNRPMVAPQKDALNAVPDLQKVYEKDGDEERKEDPDSKNDEAGTDGDENSDKGSEADSEESDVPRRKPFKRGRDQTRIRDNQEDLSGSEDSVEKPFSKSSPGSKCQVESDSESSQDISPGRKRKFSKPVVSNDGEVEDDDFQMTAKPKDPAPGSYCSKPLLRNRDAGSDEDDKQDDESEDGEGSAGTLSPSNSGGMDDDYEPPMSSSSENVSSSEDDSDCQMTSGDEQDKEESEQEDTMGDNEKFDPSTVKRLYKTSKHKDASAKKYPARKPHKKNQSEYWENLEKHFRKLGCLGPCQPLKEILDQWCLTWVEDLESLDGNCPCGKEGIRFLCHIKNVKNGTETYVGSKCIERFNLGDRTVAGILQNLLLRGITVTLVDKKSMKFAIKRENIGLVQNRERFKISGSLPLQMPREAKRNYPILTVTGGGKNRSIVNQMKKGLVYKLWLQLTLEKDESASGVWKINITQSVRVKAHSPLPKDVQKYLRM</sequence>
<feature type="region of interest" description="Disordered" evidence="1">
    <location>
        <begin position="1"/>
        <end position="298"/>
    </location>
</feature>
<dbReference type="OMA" id="CLAWRRY"/>
<feature type="compositionally biased region" description="Polar residues" evidence="1">
    <location>
        <begin position="1"/>
        <end position="21"/>
    </location>
</feature>
<feature type="compositionally biased region" description="Basic and acidic residues" evidence="1">
    <location>
        <begin position="41"/>
        <end position="61"/>
    </location>
</feature>
<dbReference type="KEGG" id="aplc:110989864"/>
<evidence type="ECO:0000313" key="2">
    <source>
        <dbReference type="Proteomes" id="UP000694845"/>
    </source>
</evidence>
<accession>A0A8B8A2X7</accession>
<name>A0A8B8A2X7_ACAPL</name>
<proteinExistence type="predicted"/>
<dbReference type="RefSeq" id="XP_022110237.1">
    <property type="nucleotide sequence ID" value="XM_022254545.1"/>
</dbReference>
<gene>
    <name evidence="3 4" type="primary">LOC110989864</name>
</gene>
<reference evidence="3 4" key="1">
    <citation type="submission" date="2025-04" db="UniProtKB">
        <authorList>
            <consortium name="RefSeq"/>
        </authorList>
    </citation>
    <scope>IDENTIFICATION</scope>
</reference>
<dbReference type="GeneID" id="110989864"/>
<keyword evidence="2" id="KW-1185">Reference proteome</keyword>
<feature type="compositionally biased region" description="Polar residues" evidence="1">
    <location>
        <begin position="117"/>
        <end position="137"/>
    </location>
</feature>